<comment type="caution">
    <text evidence="7">The sequence shown here is derived from an EMBL/GenBank/DDBJ whole genome shotgun (WGS) entry which is preliminary data.</text>
</comment>
<proteinExistence type="predicted"/>
<dbReference type="GO" id="GO:0016020">
    <property type="term" value="C:membrane"/>
    <property type="evidence" value="ECO:0007669"/>
    <property type="project" value="UniProtKB-SubCell"/>
</dbReference>
<name>A0AAJ0HNT6_9PEZI</name>
<gene>
    <name evidence="7" type="ORF">B0T25DRAFT_73214</name>
</gene>
<evidence type="ECO:0000256" key="5">
    <source>
        <dbReference type="SAM" id="MobiDB-lite"/>
    </source>
</evidence>
<evidence type="ECO:0000256" key="2">
    <source>
        <dbReference type="ARBA" id="ARBA00022692"/>
    </source>
</evidence>
<keyword evidence="3 6" id="KW-1133">Transmembrane helix</keyword>
<evidence type="ECO:0000256" key="4">
    <source>
        <dbReference type="ARBA" id="ARBA00023136"/>
    </source>
</evidence>
<dbReference type="AlphaFoldDB" id="A0AAJ0HNT6"/>
<sequence length="263" mass="28050">MAPQQEAVSPSACSNRDRTRVAPSQIRGQDGRCGGLAIPRTSHSPPCLTPTPSRCGSRKRRGAARTWAPSSFVKLGPGQKAVSHFVWNVQIFNFDLEVSPTFFMWIFNGSDASSQGKKLPSVSSAYFTIKEALPETSPTTTPATSTTLPSATTAPVPPSTTTTPAASTDNNVTSTVVPISVGVSVGVVALAVLGALLFWFIRRRRKRQQQQAPAMISVTSEPPTYYHPGAPPPPPQPYACRAEGKYAAPPVELHANPERAELS</sequence>
<evidence type="ECO:0000313" key="8">
    <source>
        <dbReference type="Proteomes" id="UP001275084"/>
    </source>
</evidence>
<feature type="compositionally biased region" description="Low complexity" evidence="5">
    <location>
        <begin position="136"/>
        <end position="171"/>
    </location>
</feature>
<reference evidence="7" key="2">
    <citation type="submission" date="2023-06" db="EMBL/GenBank/DDBJ databases">
        <authorList>
            <consortium name="Lawrence Berkeley National Laboratory"/>
            <person name="Haridas S."/>
            <person name="Hensen N."/>
            <person name="Bonometti L."/>
            <person name="Westerberg I."/>
            <person name="Brannstrom I.O."/>
            <person name="Guillou S."/>
            <person name="Cros-Aarteil S."/>
            <person name="Calhoun S."/>
            <person name="Kuo A."/>
            <person name="Mondo S."/>
            <person name="Pangilinan J."/>
            <person name="Riley R."/>
            <person name="Labutti K."/>
            <person name="Andreopoulos B."/>
            <person name="Lipzen A."/>
            <person name="Chen C."/>
            <person name="Yanf M."/>
            <person name="Daum C."/>
            <person name="Ng V."/>
            <person name="Clum A."/>
            <person name="Steindorff A."/>
            <person name="Ohm R."/>
            <person name="Martin F."/>
            <person name="Silar P."/>
            <person name="Natvig D."/>
            <person name="Lalanne C."/>
            <person name="Gautier V."/>
            <person name="Ament-Velasquez S.L."/>
            <person name="Kruys A."/>
            <person name="Hutchinson M.I."/>
            <person name="Powell A.J."/>
            <person name="Barry K."/>
            <person name="Miller A.N."/>
            <person name="Grigoriev I.V."/>
            <person name="Debuchy R."/>
            <person name="Gladieux P."/>
            <person name="Thoren M.H."/>
            <person name="Johannesson H."/>
        </authorList>
    </citation>
    <scope>NUCLEOTIDE SEQUENCE</scope>
    <source>
        <strain evidence="7">CBS 955.72</strain>
    </source>
</reference>
<keyword evidence="8" id="KW-1185">Reference proteome</keyword>
<feature type="transmembrane region" description="Helical" evidence="6">
    <location>
        <begin position="176"/>
        <end position="201"/>
    </location>
</feature>
<dbReference type="GO" id="GO:0071944">
    <property type="term" value="C:cell periphery"/>
    <property type="evidence" value="ECO:0007669"/>
    <property type="project" value="UniProtKB-ARBA"/>
</dbReference>
<dbReference type="InterPro" id="IPR051694">
    <property type="entry name" value="Immunoregulatory_rcpt-like"/>
</dbReference>
<keyword evidence="2 6" id="KW-0812">Transmembrane</keyword>
<evidence type="ECO:0000256" key="6">
    <source>
        <dbReference type="SAM" id="Phobius"/>
    </source>
</evidence>
<feature type="compositionally biased region" description="Polar residues" evidence="5">
    <location>
        <begin position="1"/>
        <end position="14"/>
    </location>
</feature>
<accession>A0AAJ0HNT6</accession>
<dbReference type="EMBL" id="JAUIQD010000002">
    <property type="protein sequence ID" value="KAK3358695.1"/>
    <property type="molecule type" value="Genomic_DNA"/>
</dbReference>
<organism evidence="7 8">
    <name type="scientific">Lasiosphaeria hispida</name>
    <dbReference type="NCBI Taxonomy" id="260671"/>
    <lineage>
        <taxon>Eukaryota</taxon>
        <taxon>Fungi</taxon>
        <taxon>Dikarya</taxon>
        <taxon>Ascomycota</taxon>
        <taxon>Pezizomycotina</taxon>
        <taxon>Sordariomycetes</taxon>
        <taxon>Sordariomycetidae</taxon>
        <taxon>Sordariales</taxon>
        <taxon>Lasiosphaeriaceae</taxon>
        <taxon>Lasiosphaeria</taxon>
    </lineage>
</organism>
<comment type="subcellular location">
    <subcellularLocation>
        <location evidence="1">Membrane</location>
        <topology evidence="1">Single-pass membrane protein</topology>
    </subcellularLocation>
</comment>
<evidence type="ECO:0000313" key="7">
    <source>
        <dbReference type="EMBL" id="KAK3358695.1"/>
    </source>
</evidence>
<dbReference type="PANTHER" id="PTHR15549">
    <property type="entry name" value="PAIRED IMMUNOGLOBULIN-LIKE TYPE 2 RECEPTOR"/>
    <property type="match status" value="1"/>
</dbReference>
<evidence type="ECO:0000256" key="1">
    <source>
        <dbReference type="ARBA" id="ARBA00004167"/>
    </source>
</evidence>
<feature type="region of interest" description="Disordered" evidence="5">
    <location>
        <begin position="1"/>
        <end position="62"/>
    </location>
</feature>
<evidence type="ECO:0008006" key="9">
    <source>
        <dbReference type="Google" id="ProtNLM"/>
    </source>
</evidence>
<dbReference type="Proteomes" id="UP001275084">
    <property type="component" value="Unassembled WGS sequence"/>
</dbReference>
<protein>
    <recommendedName>
        <fullName evidence="9">Mid2 domain-containing protein</fullName>
    </recommendedName>
</protein>
<reference evidence="7" key="1">
    <citation type="journal article" date="2023" name="Mol. Phylogenet. Evol.">
        <title>Genome-scale phylogeny and comparative genomics of the fungal order Sordariales.</title>
        <authorList>
            <person name="Hensen N."/>
            <person name="Bonometti L."/>
            <person name="Westerberg I."/>
            <person name="Brannstrom I.O."/>
            <person name="Guillou S."/>
            <person name="Cros-Aarteil S."/>
            <person name="Calhoun S."/>
            <person name="Haridas S."/>
            <person name="Kuo A."/>
            <person name="Mondo S."/>
            <person name="Pangilinan J."/>
            <person name="Riley R."/>
            <person name="LaButti K."/>
            <person name="Andreopoulos B."/>
            <person name="Lipzen A."/>
            <person name="Chen C."/>
            <person name="Yan M."/>
            <person name="Daum C."/>
            <person name="Ng V."/>
            <person name="Clum A."/>
            <person name="Steindorff A."/>
            <person name="Ohm R.A."/>
            <person name="Martin F."/>
            <person name="Silar P."/>
            <person name="Natvig D.O."/>
            <person name="Lalanne C."/>
            <person name="Gautier V."/>
            <person name="Ament-Velasquez S.L."/>
            <person name="Kruys A."/>
            <person name="Hutchinson M.I."/>
            <person name="Powell A.J."/>
            <person name="Barry K."/>
            <person name="Miller A.N."/>
            <person name="Grigoriev I.V."/>
            <person name="Debuchy R."/>
            <person name="Gladieux P."/>
            <person name="Hiltunen Thoren M."/>
            <person name="Johannesson H."/>
        </authorList>
    </citation>
    <scope>NUCLEOTIDE SEQUENCE</scope>
    <source>
        <strain evidence="7">CBS 955.72</strain>
    </source>
</reference>
<feature type="region of interest" description="Disordered" evidence="5">
    <location>
        <begin position="135"/>
        <end position="171"/>
    </location>
</feature>
<feature type="region of interest" description="Disordered" evidence="5">
    <location>
        <begin position="210"/>
        <end position="243"/>
    </location>
</feature>
<dbReference type="PANTHER" id="PTHR15549:SF26">
    <property type="entry name" value="AXIAL BUDDING PATTERN PROTEIN 2-RELATED"/>
    <property type="match status" value="1"/>
</dbReference>
<keyword evidence="4 6" id="KW-0472">Membrane</keyword>
<evidence type="ECO:0000256" key="3">
    <source>
        <dbReference type="ARBA" id="ARBA00022989"/>
    </source>
</evidence>